<keyword evidence="13" id="KW-0067">ATP-binding</keyword>
<dbReference type="InterPro" id="IPR000317">
    <property type="entry name" value="Peptidase_C24"/>
</dbReference>
<dbReference type="GO" id="GO:0039694">
    <property type="term" value="P:viral RNA genome replication"/>
    <property type="evidence" value="ECO:0007669"/>
    <property type="project" value="InterPro"/>
</dbReference>
<dbReference type="PROSITE" id="PS51894">
    <property type="entry name" value="CV_3CL_PRO"/>
    <property type="match status" value="1"/>
</dbReference>
<dbReference type="Pfam" id="PF03510">
    <property type="entry name" value="Peptidase_C24"/>
    <property type="match status" value="1"/>
</dbReference>
<dbReference type="GO" id="GO:0003968">
    <property type="term" value="F:RNA-directed RNA polymerase activity"/>
    <property type="evidence" value="ECO:0007669"/>
    <property type="project" value="UniProtKB-KW"/>
</dbReference>
<evidence type="ECO:0000256" key="10">
    <source>
        <dbReference type="ARBA" id="ARBA00022741"/>
    </source>
</evidence>
<sequence>MASFAEKRAEYVDECSTKVATSTRGNAPSTSRPKRRFDDLGIVPDCPHAQKACRTRPDILRLDPDQYMQALEALGCHTCAAVYTQTSQHCEKHSKRDKPYIYASRLAARDHDRTCKAWSQDPLADIPNTEFWTSVFNIFDQHTHCLTCAATYAAAYFRKGTSFEEWRKYLPRVFQLRRHAPTCTVCPDDFELQGAGNSTARTIPRTRAGGYSRVARELSGPNEKPDPDLTAQIMSVLAAPDTTPAQVLKLVEDSITNGSKAPPRATLATVWRNLGNEDAPDRAAAILTAVTLWLADNDALNSAELNSLRPLRRPVTHNWVQTLKQSVSNIETWFVSRKLGTHLRTVMELLTSLLQTFAEGHQSIDALLHAAKPIPLMALALTFDGTPLGFATYIMGVLQLYGLLDAEMIAGAAAAITDALTAFATKVFAMLSPFGDEAQAQSAASIAVCTGAMIVVWLIGHLPNAINQELRRAAATATSLLAVFKVAKLAFDLARKHITSRHVNSLTDRVLDASIEVVRPAANSCAATRRNQLRNLKAIQEEITSHMVKLDYAPHLPTLKALNATLTGLIIRLNQIEGQGTSREPPVGVVLCGPPGIGKTTLATWILDQIAPNTVHSNFTMQVDHADAYTGEITCLWDEFDTDANMSFIEGVIGIFNKTAYPLNCDLAENKGRVWASRVVAMTTNTATPVSPDSTRAHAFYRRLIFYDVSSPTIDKFMHDNPGIDPPASLFKDDFSHLRITRRPYLAYTPQGDTLEGYRARPINCTPKAIVKEIIARLGPDFEPQSGPDQTIGIIIPEQFAADARTQLLHAFSTNNSFVKLVEARGPLRVEDLHNPRGGHVIVTAGAEDPAVKNWYVCTTVNQAASDLNTMFGLCPKLPHDVNRHFRTRLFQTIVHAGARPPSALPTQQHFECKRLGDYLHVLHQVYGSQMLPIIARLASRLTIKSWTAFFSSLADLTWGHGFHSYSLKTDAGVFYVYTQEYMSVFSVCDPDHCVDTSSAPPVSSMTIWEMFKAICKSICTILASHLNTAATVTAITYYSRLVRAQPQAGPNPRGMVRNYQAGIALSDEEYNTWREYNTRVDPRATVSDFITARDSLLNNQVIATERIASLARWLQARNSPNLGVFEAQSGNYFDYCGRLRKEDGTTVGWAIHIGNGRWIGNTHAFEDAVRIDDTPFEWLKRGEADVSTVTAHTIPHCAQLGQGPPVRSWDSRPTHSVIEHTLDKGYIRAVGWLAHLNGGTYIGDCGLPYFNTVGQVCGIHSGFFRGSRQVVISKVQSFNPPPTTWRGIPVENSGLMLGPLRKGTSFSRSVAHPTKNAWEDYEPAPYGGNDPRNCMTQERILANQLTPYIQAPPPMHPIVEEAARYVKRHLATILSFAPVPTMEPFALALKRLDLGTTCGPFVPGIKRDYFALTPSGPELKPGTELTRHLDSTMAIAGTGRPIPNAYQLALKDELLPSRKIKESRKRLLWGTDVGLTTLAAMVWGRLLDSLKSIVVASPISVGCQMDSTFVATIVSQIQDKHTLCLDYKKWDSTMHPEVIHHAVDILCDLVPESPYRESLRLTLHQNPVGYFMDKKVTALRGLPSGTPATSVINSVCHCIYFTAANWLSQDLMGVARDRAPLENNRIWTYGDDCIYALSPRNASLMTSFIEALKTLGLTPTAADKTENFLLDSDIQFLKRDIVPLENLVVARLDLHSILRQAVWVNSSVTDDHTKPRMPKDTSARTVQIQEALLALALHGPETYSTWKHLFHETIVGEGLPCEVDDWETQIMLYRTRYITADPYSNTMLAEGDFSTDLPENEFEFQSGNRDELPSDGGATGAVATDQAGITTAYTPTQAVAGTAGAPVGESLALSTMGAGLPNTLPSGVQGLFVTTTRFNWNTTQPPRQMIGLIKLSPENNPFLKLLSRMYVGWSGGMLVRIQISGSGMYGGRLIASVLPPGIDAAQVANPTAYPYAIIDARVPEPIQLELTDIRTTAYHLVGDDNPATTSLAIYVSSPLINPFGSSTGQTSAVEVTVYTTPSPDFTFLLMKEPTSETIITSRMLGSSTAEWKCNRTGRPITSFRTAGTMRYAWNVYDPNGYTTGWGNARVNQPISFEFAQNPWNASANQTVCRVNFIWREGHDWIMQDIDPALPDFIYHEDRTDNDNQTSEEEWASLSGPVYYGTGLGPGFVALNDQYPLGWKFLSMYIVGGGQDSSNMQNIRGVGEISKDHVFAIPIGRLDPTGNDTYENKGAYGMGLYTVGSSTFSFDPITTAACKRQYAPTGNSFVEFLAPNPVWANTLRPSPRATGGIPARNVMCPSAQPLCMSEYCRDFPSVMGPDTLAIYRLDNGTHAFEIGVRADGYIMTGGDSGHTIELTPYPYEISFAGYSNSKVRLMAPTSRPAARRH</sequence>
<feature type="compositionally biased region" description="Polar residues" evidence="21">
    <location>
        <begin position="18"/>
        <end position="31"/>
    </location>
</feature>
<dbReference type="PROSITE" id="PS50507">
    <property type="entry name" value="RDRP_SSRNA_POS"/>
    <property type="match status" value="1"/>
</dbReference>
<evidence type="ECO:0000256" key="15">
    <source>
        <dbReference type="ARBA" id="ARBA00022953"/>
    </source>
</evidence>
<feature type="region of interest" description="Disordered" evidence="21">
    <location>
        <begin position="17"/>
        <end position="36"/>
    </location>
</feature>
<dbReference type="Pfam" id="PF00915">
    <property type="entry name" value="Calici_coat"/>
    <property type="match status" value="1"/>
</dbReference>
<evidence type="ECO:0000256" key="11">
    <source>
        <dbReference type="ARBA" id="ARBA00022801"/>
    </source>
</evidence>
<keyword evidence="14" id="KW-0946">Virion</keyword>
<evidence type="ECO:0000256" key="21">
    <source>
        <dbReference type="SAM" id="MobiDB-lite"/>
    </source>
</evidence>
<evidence type="ECO:0000259" key="24">
    <source>
        <dbReference type="PROSITE" id="PS51894"/>
    </source>
</evidence>
<dbReference type="PRINTS" id="PR00916">
    <property type="entry name" value="2CENDOPTASE"/>
</dbReference>
<accession>A0A5B8KAK9</accession>
<evidence type="ECO:0000259" key="23">
    <source>
        <dbReference type="PROSITE" id="PS51218"/>
    </source>
</evidence>
<dbReference type="GO" id="GO:0006351">
    <property type="term" value="P:DNA-templated transcription"/>
    <property type="evidence" value="ECO:0007669"/>
    <property type="project" value="InterPro"/>
</dbReference>
<dbReference type="InterPro" id="IPR004004">
    <property type="entry name" value="Helic/Pol/Pept_Calicivir-typ"/>
</dbReference>
<dbReference type="PROSITE" id="PS51218">
    <property type="entry name" value="SF3_HELICASE_2"/>
    <property type="match status" value="1"/>
</dbReference>
<dbReference type="Gene3D" id="3.40.50.300">
    <property type="entry name" value="P-loop containing nucleotide triphosphate hydrolases"/>
    <property type="match status" value="1"/>
</dbReference>
<evidence type="ECO:0000256" key="17">
    <source>
        <dbReference type="ARBA" id="ARBA00045264"/>
    </source>
</evidence>
<evidence type="ECO:0000256" key="16">
    <source>
        <dbReference type="ARBA" id="ARBA00023200"/>
    </source>
</evidence>
<dbReference type="Pfam" id="PF00910">
    <property type="entry name" value="RNA_helicase"/>
    <property type="match status" value="1"/>
</dbReference>
<evidence type="ECO:0000256" key="3">
    <source>
        <dbReference type="ARBA" id="ARBA00022484"/>
    </source>
</evidence>
<keyword evidence="11" id="KW-0378">Hydrolase</keyword>
<feature type="domain" description="SF3 helicase" evidence="23">
    <location>
        <begin position="567"/>
        <end position="724"/>
    </location>
</feature>
<keyword evidence="10" id="KW-0547">Nucleotide-binding</keyword>
<comment type="function">
    <text evidence="18">Displays NTPase activity, but no helicase activity. Induces the formation of convoluted membranes derived from the host ER. These remodeled membranes probably form the viral factories that contain the replication complex. Together with NS2 and NS4, initiates the formation of the replication complex.</text>
</comment>
<dbReference type="SUPFAM" id="SSF52540">
    <property type="entry name" value="P-loop containing nucleoside triphosphate hydrolases"/>
    <property type="match status" value="1"/>
</dbReference>
<dbReference type="InterPro" id="IPR014759">
    <property type="entry name" value="Helicase_SF3_ssRNA_vir"/>
</dbReference>
<evidence type="ECO:0000259" key="22">
    <source>
        <dbReference type="PROSITE" id="PS50507"/>
    </source>
</evidence>
<dbReference type="Gene3D" id="2.60.120.20">
    <property type="match status" value="1"/>
</dbReference>
<keyword evidence="3" id="KW-0696">RNA-directed RNA polymerase</keyword>
<dbReference type="InterPro" id="IPR027417">
    <property type="entry name" value="P-loop_NTPase"/>
</dbReference>
<dbReference type="SUPFAM" id="SSF56672">
    <property type="entry name" value="DNA/RNA polymerases"/>
    <property type="match status" value="1"/>
</dbReference>
<evidence type="ECO:0000256" key="6">
    <source>
        <dbReference type="ARBA" id="ARBA00022561"/>
    </source>
</evidence>
<organism evidence="25">
    <name type="scientific">Pink-eared duck calicivirus I</name>
    <dbReference type="NCBI Taxonomy" id="2592509"/>
    <lineage>
        <taxon>Viruses</taxon>
        <taxon>Riboviria</taxon>
        <taxon>Orthornavirae</taxon>
        <taxon>Pisuviricota</taxon>
        <taxon>Pisoniviricetes</taxon>
        <taxon>Picornavirales</taxon>
        <taxon>Caliciviridae</taxon>
    </lineage>
</organism>
<evidence type="ECO:0000256" key="1">
    <source>
        <dbReference type="ARBA" id="ARBA00004192"/>
    </source>
</evidence>
<keyword evidence="7" id="KW-0645">Protease</keyword>
<evidence type="ECO:0000256" key="18">
    <source>
        <dbReference type="ARBA" id="ARBA00045380"/>
    </source>
</evidence>
<keyword evidence="6" id="KW-0167">Capsid protein</keyword>
<reference evidence="25" key="1">
    <citation type="journal article" date="2019" name="ISME J.">
        <title>Virome heterogeneity and connectivity in waterfowl and shorebird communities.</title>
        <authorList>
            <person name="Wille M."/>
            <person name="Shi M."/>
            <person name="Klaassen M."/>
            <person name="Hurt A.C."/>
            <person name="Holmes E.C."/>
        </authorList>
    </citation>
    <scope>NUCLEOTIDE SEQUENCE</scope>
    <source>
        <strain evidence="25">MW23</strain>
    </source>
</reference>
<dbReference type="GO" id="GO:0003723">
    <property type="term" value="F:RNA binding"/>
    <property type="evidence" value="ECO:0007669"/>
    <property type="project" value="InterPro"/>
</dbReference>
<feature type="domain" description="RdRp catalytic" evidence="22">
    <location>
        <begin position="1521"/>
        <end position="1646"/>
    </location>
</feature>
<evidence type="ECO:0000313" key="25">
    <source>
        <dbReference type="EMBL" id="QDY92371.1"/>
    </source>
</evidence>
<dbReference type="InterPro" id="IPR001205">
    <property type="entry name" value="RNA-dir_pol_C"/>
</dbReference>
<dbReference type="PRINTS" id="PR00918">
    <property type="entry name" value="CALICVIRUSNS"/>
</dbReference>
<keyword evidence="8" id="KW-0808">Transferase</keyword>
<dbReference type="GO" id="GO:0019028">
    <property type="term" value="C:viral capsid"/>
    <property type="evidence" value="ECO:0007669"/>
    <property type="project" value="UniProtKB-KW"/>
</dbReference>
<evidence type="ECO:0000256" key="13">
    <source>
        <dbReference type="ARBA" id="ARBA00022840"/>
    </source>
</evidence>
<evidence type="ECO:0000256" key="8">
    <source>
        <dbReference type="ARBA" id="ARBA00022679"/>
    </source>
</evidence>
<dbReference type="GO" id="GO:0030430">
    <property type="term" value="C:host cell cytoplasm"/>
    <property type="evidence" value="ECO:0007669"/>
    <property type="project" value="UniProtKB-SubCell"/>
</dbReference>
<dbReference type="SUPFAM" id="SSF88633">
    <property type="entry name" value="Positive stranded ssRNA viruses"/>
    <property type="match status" value="1"/>
</dbReference>
<protein>
    <submittedName>
        <fullName evidence="25">Polyprotein</fullName>
    </submittedName>
</protein>
<dbReference type="Pfam" id="PF00680">
    <property type="entry name" value="RdRP_1"/>
    <property type="match status" value="1"/>
</dbReference>
<dbReference type="Gene3D" id="1.10.260.110">
    <property type="match status" value="1"/>
</dbReference>
<dbReference type="Gene3D" id="3.30.70.270">
    <property type="match status" value="2"/>
</dbReference>
<name>A0A5B8KAK9_9CALI</name>
<comment type="function">
    <text evidence="20">Probable key protein responsible for the formation of membrane alterations by the virus. Induces the formation of convoluted membranes derived from the host ER. These remodeled membranes probably form the viral factories that contain the replication complex. Together with NS2 and NTPase, initiates the formation of the replication complex.</text>
</comment>
<proteinExistence type="predicted"/>
<dbReference type="InterPro" id="IPR043128">
    <property type="entry name" value="Rev_trsase/Diguanyl_cyclase"/>
</dbReference>
<dbReference type="EMBL" id="MK204416">
    <property type="protein sequence ID" value="QDY92371.1"/>
    <property type="molecule type" value="Genomic_RNA"/>
</dbReference>
<feature type="domain" description="Peptidase C24" evidence="24">
    <location>
        <begin position="1130"/>
        <end position="1279"/>
    </location>
</feature>
<keyword evidence="16" id="KW-1035">Host cytoplasm</keyword>
<evidence type="ECO:0000256" key="9">
    <source>
        <dbReference type="ARBA" id="ARBA00022695"/>
    </source>
</evidence>
<dbReference type="InterPro" id="IPR033703">
    <property type="entry name" value="Rhv-like"/>
</dbReference>
<comment type="function">
    <text evidence="19">Viral genome-linked protein is covalently linked to the 5'-end of the positive-strand, negative-strand genomic RNAs and subgenomic RNA. Acts as a genome-linked replication primer. May recruit ribosome to viral RNA thereby promoting viral proteins translation. Interacts with host translation initiation complex to allow the translation of viral proteins.</text>
</comment>
<dbReference type="GO" id="GO:0003724">
    <property type="term" value="F:RNA helicase activity"/>
    <property type="evidence" value="ECO:0007669"/>
    <property type="project" value="InterPro"/>
</dbReference>
<evidence type="ECO:0000256" key="14">
    <source>
        <dbReference type="ARBA" id="ARBA00022844"/>
    </source>
</evidence>
<dbReference type="GO" id="GO:0006508">
    <property type="term" value="P:proteolysis"/>
    <property type="evidence" value="ECO:0007669"/>
    <property type="project" value="UniProtKB-KW"/>
</dbReference>
<dbReference type="InterPro" id="IPR007094">
    <property type="entry name" value="RNA-dir_pol_PSvirus"/>
</dbReference>
<evidence type="ECO:0000256" key="2">
    <source>
        <dbReference type="ARBA" id="ARBA00004328"/>
    </source>
</evidence>
<dbReference type="InterPro" id="IPR004005">
    <property type="entry name" value="Calicivirus_coat"/>
</dbReference>
<dbReference type="Gene3D" id="1.20.960.20">
    <property type="match status" value="1"/>
</dbReference>
<dbReference type="GO" id="GO:0004197">
    <property type="term" value="F:cysteine-type endopeptidase activity"/>
    <property type="evidence" value="ECO:0007669"/>
    <property type="project" value="InterPro"/>
</dbReference>
<dbReference type="InterPro" id="IPR043502">
    <property type="entry name" value="DNA/RNA_pol_sf"/>
</dbReference>
<evidence type="ECO:0000256" key="4">
    <source>
        <dbReference type="ARBA" id="ARBA00022520"/>
    </source>
</evidence>
<evidence type="ECO:0000256" key="5">
    <source>
        <dbReference type="ARBA" id="ARBA00022553"/>
    </source>
</evidence>
<dbReference type="CDD" id="cd00205">
    <property type="entry name" value="rhv_like"/>
    <property type="match status" value="1"/>
</dbReference>
<keyword evidence="4" id="KW-0191">Covalent protein-RNA linkage</keyword>
<comment type="function">
    <text evidence="17">Together with NTPase and NS4, initiates the formation of the replication complex. Induces the proliferation of the host smooth ER membranes forming long tubular structures. These remodeled membranes probably form the viral factories that contain the replication complex.</text>
</comment>
<keyword evidence="12" id="KW-0788">Thiol protease</keyword>
<keyword evidence="9" id="KW-0548">Nucleotidyltransferase</keyword>
<dbReference type="InterPro" id="IPR000605">
    <property type="entry name" value="Helicase_SF3_ssDNA/RNA_vir"/>
</dbReference>
<dbReference type="InterPro" id="IPR029053">
    <property type="entry name" value="Viral_coat"/>
</dbReference>
<keyword evidence="15" id="KW-0693">Viral RNA replication</keyword>
<dbReference type="GO" id="GO:0005524">
    <property type="term" value="F:ATP binding"/>
    <property type="evidence" value="ECO:0007669"/>
    <property type="project" value="UniProtKB-KW"/>
</dbReference>
<evidence type="ECO:0000256" key="20">
    <source>
        <dbReference type="ARBA" id="ARBA00046246"/>
    </source>
</evidence>
<dbReference type="CDD" id="cd23192">
    <property type="entry name" value="Caliciviridae_RdRp"/>
    <property type="match status" value="1"/>
</dbReference>
<evidence type="ECO:0000256" key="19">
    <source>
        <dbReference type="ARBA" id="ARBA00046180"/>
    </source>
</evidence>
<evidence type="ECO:0000256" key="7">
    <source>
        <dbReference type="ARBA" id="ARBA00022670"/>
    </source>
</evidence>
<keyword evidence="5" id="KW-0597">Phosphoprotein</keyword>
<dbReference type="Gene3D" id="6.10.250.3230">
    <property type="match status" value="1"/>
</dbReference>
<evidence type="ECO:0000256" key="12">
    <source>
        <dbReference type="ARBA" id="ARBA00022807"/>
    </source>
</evidence>
<comment type="subcellular location">
    <subcellularLocation>
        <location evidence="1">Host cytoplasm</location>
    </subcellularLocation>
    <subcellularLocation>
        <location evidence="2">Virion</location>
    </subcellularLocation>
</comment>